<evidence type="ECO:0000259" key="1">
    <source>
        <dbReference type="Pfam" id="PF21841"/>
    </source>
</evidence>
<evidence type="ECO:0000313" key="2">
    <source>
        <dbReference type="EMBL" id="WFN24046.1"/>
    </source>
</evidence>
<evidence type="ECO:0000313" key="3">
    <source>
        <dbReference type="Proteomes" id="UP001220209"/>
    </source>
</evidence>
<organism evidence="2 3">
    <name type="scientific">Burkholderia contaminans</name>
    <dbReference type="NCBI Taxonomy" id="488447"/>
    <lineage>
        <taxon>Bacteria</taxon>
        <taxon>Pseudomonadati</taxon>
        <taxon>Pseudomonadota</taxon>
        <taxon>Betaproteobacteria</taxon>
        <taxon>Burkholderiales</taxon>
        <taxon>Burkholderiaceae</taxon>
        <taxon>Burkholderia</taxon>
        <taxon>Burkholderia cepacia complex</taxon>
    </lineage>
</organism>
<gene>
    <name evidence="2" type="ORF">LXE91_42430</name>
</gene>
<reference evidence="2 3" key="1">
    <citation type="submission" date="2021-12" db="EMBL/GenBank/DDBJ databases">
        <title>Genomic and phenotypic characterization of three Burkholderia contaminans isolates recovered from different sources.</title>
        <authorList>
            <person name="Lopez De Volder A."/>
            <person name="Fan Y."/>
            <person name="Nunvar J."/>
            <person name="Herrera T."/>
            <person name="Timp W."/>
            <person name="Degrossi J."/>
        </authorList>
    </citation>
    <scope>NUCLEOTIDE SEQUENCE [LARGE SCALE GENOMIC DNA]</scope>
    <source>
        <strain evidence="2 3">LMG 23361</strain>
        <plasmid evidence="2 3">unnamed3</plasmid>
    </source>
</reference>
<protein>
    <recommendedName>
        <fullName evidence="1">DUF6900 domain-containing protein</fullName>
    </recommendedName>
</protein>
<geneLocation type="plasmid" evidence="2 3">
    <name>unnamed3</name>
</geneLocation>
<feature type="domain" description="DUF6900" evidence="1">
    <location>
        <begin position="5"/>
        <end position="55"/>
    </location>
</feature>
<dbReference type="Proteomes" id="UP001220209">
    <property type="component" value="Plasmid unnamed3"/>
</dbReference>
<name>A0ABD7YGB6_9BURK</name>
<accession>A0ABD7YGB6</accession>
<proteinExistence type="predicted"/>
<dbReference type="EMBL" id="CP090645">
    <property type="protein sequence ID" value="WFN24046.1"/>
    <property type="molecule type" value="Genomic_DNA"/>
</dbReference>
<sequence>MPDPERDAMLAGIARRYLFVETLERRYRDRLDFYDVAVWSLKDALIAAFDAGRTQARTDR</sequence>
<dbReference type="RefSeq" id="WP_070162854.1">
    <property type="nucleotide sequence ID" value="NZ_CABVQO010000033.1"/>
</dbReference>
<dbReference type="AlphaFoldDB" id="A0ABD7YGB6"/>
<dbReference type="InterPro" id="IPR054195">
    <property type="entry name" value="DUF6900"/>
</dbReference>
<dbReference type="Pfam" id="PF21841">
    <property type="entry name" value="DUF6900"/>
    <property type="match status" value="1"/>
</dbReference>
<keyword evidence="2" id="KW-0614">Plasmid</keyword>